<evidence type="ECO:0000313" key="2">
    <source>
        <dbReference type="Proteomes" id="UP001595906"/>
    </source>
</evidence>
<keyword evidence="2" id="KW-1185">Reference proteome</keyword>
<protein>
    <recommendedName>
        <fullName evidence="3">GLPGLI family protein</fullName>
    </recommendedName>
</protein>
<organism evidence="1 2">
    <name type="scientific">Parasediminibacterium paludis</name>
    <dbReference type="NCBI Taxonomy" id="908966"/>
    <lineage>
        <taxon>Bacteria</taxon>
        <taxon>Pseudomonadati</taxon>
        <taxon>Bacteroidota</taxon>
        <taxon>Chitinophagia</taxon>
        <taxon>Chitinophagales</taxon>
        <taxon>Chitinophagaceae</taxon>
        <taxon>Parasediminibacterium</taxon>
    </lineage>
</organism>
<proteinExistence type="predicted"/>
<dbReference type="Pfam" id="PF22252">
    <property type="entry name" value="PNGase_F-II_N"/>
    <property type="match status" value="1"/>
</dbReference>
<dbReference type="EMBL" id="JBHSDC010000012">
    <property type="protein sequence ID" value="MFC4231889.1"/>
    <property type="molecule type" value="Genomic_DNA"/>
</dbReference>
<comment type="caution">
    <text evidence="1">The sequence shown here is derived from an EMBL/GenBank/DDBJ whole genome shotgun (WGS) entry which is preliminary data.</text>
</comment>
<accession>A0ABV8PWE5</accession>
<reference evidence="2" key="1">
    <citation type="journal article" date="2019" name="Int. J. Syst. Evol. Microbiol.">
        <title>The Global Catalogue of Microorganisms (GCM) 10K type strain sequencing project: providing services to taxonomists for standard genome sequencing and annotation.</title>
        <authorList>
            <consortium name="The Broad Institute Genomics Platform"/>
            <consortium name="The Broad Institute Genome Sequencing Center for Infectious Disease"/>
            <person name="Wu L."/>
            <person name="Ma J."/>
        </authorList>
    </citation>
    <scope>NUCLEOTIDE SEQUENCE [LARGE SCALE GENOMIC DNA]</scope>
    <source>
        <strain evidence="2">CECT 8010</strain>
    </source>
</reference>
<dbReference type="Proteomes" id="UP001595906">
    <property type="component" value="Unassembled WGS sequence"/>
</dbReference>
<evidence type="ECO:0008006" key="3">
    <source>
        <dbReference type="Google" id="ProtNLM"/>
    </source>
</evidence>
<evidence type="ECO:0000313" key="1">
    <source>
        <dbReference type="EMBL" id="MFC4231889.1"/>
    </source>
</evidence>
<sequence length="208" mass="23314">MFIIISTLLINVKAIAQQRVVAECTIVYAIAVDSSAADKNLADNLKSASKIIYIKGNNSRIDLISSAFSQSIFYDKTKGSATILREIGTNKFITKLDSAQWLKEKEEFIDMVTTITKDTKKILGYDCKKAQLELKNGKVYTLYFTPNLLSSVREVDYEFKDIPGLVLEYEVVAVDGKKVRYSATKFNLNPVPASRFDVPSSGYRILNK</sequence>
<gene>
    <name evidence="1" type="ORF">ACFOW1_08300</name>
</gene>
<name>A0ABV8PWE5_9BACT</name>